<feature type="signal peptide" evidence="1">
    <location>
        <begin position="1"/>
        <end position="22"/>
    </location>
</feature>
<reference evidence="2 3" key="1">
    <citation type="submission" date="2019-07" db="EMBL/GenBank/DDBJ databases">
        <title>The pathways for chlorine oxyanion respiration interact through the shared metabolite chlorate.</title>
        <authorList>
            <person name="Barnum T.P."/>
            <person name="Cheng Y."/>
            <person name="Hill K.A."/>
            <person name="Lucas L.N."/>
            <person name="Carlson H.K."/>
            <person name="Coates J.D."/>
        </authorList>
    </citation>
    <scope>NUCLEOTIDE SEQUENCE [LARGE SCALE GENOMIC DNA]</scope>
    <source>
        <strain evidence="2">UCB</strain>
    </source>
</reference>
<evidence type="ECO:0000313" key="3">
    <source>
        <dbReference type="Proteomes" id="UP000319142"/>
    </source>
</evidence>
<gene>
    <name evidence="2" type="ORF">FHK81_07800</name>
</gene>
<dbReference type="RefSeq" id="WP_036220016.1">
    <property type="nucleotide sequence ID" value="NZ_NEFY01000016.1"/>
</dbReference>
<evidence type="ECO:0000313" key="2">
    <source>
        <dbReference type="EMBL" id="TVT33928.1"/>
    </source>
</evidence>
<dbReference type="AlphaFoldDB" id="A0A558BBP7"/>
<sequence length="189" mass="20516">MRPKASGLGPLSLILLMSLVLAGCAGPALDDYQSTGPDLVPSQFFTGELSARGVVKDFSGEVIRTFDADIVASWDDNGVGTLDEVFRFDDGEEQTRVWTLTPSEQGYHAEAGDVVEPGTMRWQGNAIHMNYVLRVSYGDGTIDVRMDDWMYLVTPDTLINQTTMSKWGVDVGEVVLVIQKKGAGPAPQS</sequence>
<feature type="chain" id="PRO_5022093941" evidence="1">
    <location>
        <begin position="23"/>
        <end position="189"/>
    </location>
</feature>
<dbReference type="Proteomes" id="UP000319142">
    <property type="component" value="Unassembled WGS sequence"/>
</dbReference>
<evidence type="ECO:0000256" key="1">
    <source>
        <dbReference type="SAM" id="SignalP"/>
    </source>
</evidence>
<protein>
    <submittedName>
        <fullName evidence="2">DUF3833 domain-containing protein</fullName>
    </submittedName>
</protein>
<proteinExistence type="predicted"/>
<name>A0A558BBP7_9GAMM</name>
<dbReference type="PROSITE" id="PS51257">
    <property type="entry name" value="PROKAR_LIPOPROTEIN"/>
    <property type="match status" value="1"/>
</dbReference>
<dbReference type="EMBL" id="VMRX01000018">
    <property type="protein sequence ID" value="TVT33928.1"/>
    <property type="molecule type" value="Genomic_DNA"/>
</dbReference>
<comment type="caution">
    <text evidence="2">The sequence shown here is derived from an EMBL/GenBank/DDBJ whole genome shotgun (WGS) entry which is preliminary data.</text>
</comment>
<organism evidence="2 3">
    <name type="scientific">Marinobacter vinifirmus</name>
    <dbReference type="NCBI Taxonomy" id="355591"/>
    <lineage>
        <taxon>Bacteria</taxon>
        <taxon>Pseudomonadati</taxon>
        <taxon>Pseudomonadota</taxon>
        <taxon>Gammaproteobacteria</taxon>
        <taxon>Pseudomonadales</taxon>
        <taxon>Marinobacteraceae</taxon>
        <taxon>Marinobacter</taxon>
    </lineage>
</organism>
<keyword evidence="1" id="KW-0732">Signal</keyword>
<dbReference type="InterPro" id="IPR024409">
    <property type="entry name" value="DUF3833"/>
</dbReference>
<accession>A0A558BBP7</accession>
<dbReference type="Pfam" id="PF12915">
    <property type="entry name" value="DUF3833"/>
    <property type="match status" value="1"/>
</dbReference>